<dbReference type="AlphaFoldDB" id="A0A0V0GFV6"/>
<evidence type="ECO:0000256" key="1">
    <source>
        <dbReference type="SAM" id="Phobius"/>
    </source>
</evidence>
<sequence length="68" mass="7727">MPWSPPLPISAHVLIKLKLCQVMSNQLPQFFFGLLLPLLTPVTIKLSHLLTRPFMYLLFICPSHLSLA</sequence>
<proteinExistence type="predicted"/>
<reference evidence="2" key="1">
    <citation type="submission" date="2015-12" db="EMBL/GenBank/DDBJ databases">
        <title>Gene expression during late stages of embryo sac development: a critical building block for successful pollen-pistil interactions.</title>
        <authorList>
            <person name="Liu Y."/>
            <person name="Joly V."/>
            <person name="Sabar M."/>
            <person name="Matton D.P."/>
        </authorList>
    </citation>
    <scope>NUCLEOTIDE SEQUENCE</scope>
</reference>
<keyword evidence="1" id="KW-0812">Transmembrane</keyword>
<keyword evidence="1" id="KW-1133">Transmembrane helix</keyword>
<name>A0A0V0GFV6_SOLCH</name>
<dbReference type="EMBL" id="GEDG01040367">
    <property type="protein sequence ID" value="JAP06749.1"/>
    <property type="molecule type" value="Transcribed_RNA"/>
</dbReference>
<evidence type="ECO:0000313" key="2">
    <source>
        <dbReference type="EMBL" id="JAP06749.1"/>
    </source>
</evidence>
<feature type="transmembrane region" description="Helical" evidence="1">
    <location>
        <begin position="30"/>
        <end position="50"/>
    </location>
</feature>
<feature type="non-terminal residue" evidence="2">
    <location>
        <position position="68"/>
    </location>
</feature>
<organism evidence="2">
    <name type="scientific">Solanum chacoense</name>
    <name type="common">Chaco potato</name>
    <dbReference type="NCBI Taxonomy" id="4108"/>
    <lineage>
        <taxon>Eukaryota</taxon>
        <taxon>Viridiplantae</taxon>
        <taxon>Streptophyta</taxon>
        <taxon>Embryophyta</taxon>
        <taxon>Tracheophyta</taxon>
        <taxon>Spermatophyta</taxon>
        <taxon>Magnoliopsida</taxon>
        <taxon>eudicotyledons</taxon>
        <taxon>Gunneridae</taxon>
        <taxon>Pentapetalae</taxon>
        <taxon>asterids</taxon>
        <taxon>lamiids</taxon>
        <taxon>Solanales</taxon>
        <taxon>Solanaceae</taxon>
        <taxon>Solanoideae</taxon>
        <taxon>Solaneae</taxon>
        <taxon>Solanum</taxon>
    </lineage>
</organism>
<protein>
    <submittedName>
        <fullName evidence="2">Putative ovule protein</fullName>
    </submittedName>
</protein>
<keyword evidence="1" id="KW-0472">Membrane</keyword>
<accession>A0A0V0GFV6</accession>